<dbReference type="Gene3D" id="3.40.50.150">
    <property type="entry name" value="Vaccinia Virus protein VP39"/>
    <property type="match status" value="1"/>
</dbReference>
<comment type="caution">
    <text evidence="7">The sequence shown here is derived from an EMBL/GenBank/DDBJ whole genome shotgun (WGS) entry which is preliminary data.</text>
</comment>
<evidence type="ECO:0000313" key="7">
    <source>
        <dbReference type="EMBL" id="MXO63051.1"/>
    </source>
</evidence>
<dbReference type="PANTHER" id="PTHR31760">
    <property type="entry name" value="S-ADENOSYL-L-METHIONINE-DEPENDENT METHYLTRANSFERASES SUPERFAMILY PROTEIN"/>
    <property type="match status" value="1"/>
</dbReference>
<dbReference type="AlphaFoldDB" id="A0A844YFW6"/>
<comment type="catalytic activity">
    <reaction evidence="6">
        <text>guanosine(527) in 16S rRNA + S-adenosyl-L-methionine = N(7)-methylguanosine(527) in 16S rRNA + S-adenosyl-L-homocysteine</text>
        <dbReference type="Rhea" id="RHEA:42732"/>
        <dbReference type="Rhea" id="RHEA-COMP:10209"/>
        <dbReference type="Rhea" id="RHEA-COMP:10210"/>
        <dbReference type="ChEBI" id="CHEBI:57856"/>
        <dbReference type="ChEBI" id="CHEBI:59789"/>
        <dbReference type="ChEBI" id="CHEBI:74269"/>
        <dbReference type="ChEBI" id="CHEBI:74480"/>
        <dbReference type="EC" id="2.1.1.170"/>
    </reaction>
</comment>
<dbReference type="CDD" id="cd02440">
    <property type="entry name" value="AdoMet_MTases"/>
    <property type="match status" value="1"/>
</dbReference>
<comment type="subcellular location">
    <subcellularLocation>
        <location evidence="6">Cytoplasm</location>
    </subcellularLocation>
</comment>
<comment type="function">
    <text evidence="6">Specifically methylates the N7 position of guanine in position 527 of 16S rRNA.</text>
</comment>
<evidence type="ECO:0000256" key="1">
    <source>
        <dbReference type="ARBA" id="ARBA00022490"/>
    </source>
</evidence>
<evidence type="ECO:0000256" key="2">
    <source>
        <dbReference type="ARBA" id="ARBA00022552"/>
    </source>
</evidence>
<dbReference type="EMBL" id="WTYN01000001">
    <property type="protein sequence ID" value="MXO63051.1"/>
    <property type="molecule type" value="Genomic_DNA"/>
</dbReference>
<sequence>MIDSEEAARQYVADRCDDETLLTLEKYVTALKAENQRQNLVSAASLDSVWSRHIADSAQLLNFVPRGTLPVLDLGSGPGLPGLVIAAMRPDQTVVLVESRRKRVEFLQEMVALLELRNCRVEGRRLEQVGAFPAGAITARAFAPLGRLLELSKRFSTADTLWVLPKGRSAAQELADMPTAQRSLFHVEQSITDPAAGIIVGKLPFRGIRK</sequence>
<accession>A0A844YFW6</accession>
<keyword evidence="1 6" id="KW-0963">Cytoplasm</keyword>
<reference evidence="7 8" key="1">
    <citation type="submission" date="2019-12" db="EMBL/GenBank/DDBJ databases">
        <title>Genomic-based taxomic classification of the family Erythrobacteraceae.</title>
        <authorList>
            <person name="Xu L."/>
        </authorList>
    </citation>
    <scope>NUCLEOTIDE SEQUENCE [LARGE SCALE GENOMIC DNA]</scope>
    <source>
        <strain evidence="7 8">MCCC 1A09965</strain>
    </source>
</reference>
<feature type="binding site" evidence="6">
    <location>
        <begin position="126"/>
        <end position="127"/>
    </location>
    <ligand>
        <name>S-adenosyl-L-methionine</name>
        <dbReference type="ChEBI" id="CHEBI:59789"/>
    </ligand>
</feature>
<dbReference type="RefSeq" id="WP_160674036.1">
    <property type="nucleotide sequence ID" value="NZ_WTYN01000001.1"/>
</dbReference>
<comment type="caution">
    <text evidence="6">Lacks conserved residue(s) required for the propagation of feature annotation.</text>
</comment>
<evidence type="ECO:0000313" key="8">
    <source>
        <dbReference type="Proteomes" id="UP000445582"/>
    </source>
</evidence>
<dbReference type="GO" id="GO:0070043">
    <property type="term" value="F:rRNA (guanine-N7-)-methyltransferase activity"/>
    <property type="evidence" value="ECO:0007669"/>
    <property type="project" value="UniProtKB-UniRule"/>
</dbReference>
<feature type="binding site" evidence="6">
    <location>
        <position position="140"/>
    </location>
    <ligand>
        <name>S-adenosyl-L-methionine</name>
        <dbReference type="ChEBI" id="CHEBI:59789"/>
    </ligand>
</feature>
<dbReference type="PANTHER" id="PTHR31760:SF0">
    <property type="entry name" value="S-ADENOSYL-L-METHIONINE-DEPENDENT METHYLTRANSFERASES SUPERFAMILY PROTEIN"/>
    <property type="match status" value="1"/>
</dbReference>
<name>A0A844YFW6_9SPHN</name>
<comment type="similarity">
    <text evidence="6">Belongs to the methyltransferase superfamily. RNA methyltransferase RsmG family.</text>
</comment>
<organism evidence="7 8">
    <name type="scientific">Qipengyuania oceanensis</name>
    <dbReference type="NCBI Taxonomy" id="1463597"/>
    <lineage>
        <taxon>Bacteria</taxon>
        <taxon>Pseudomonadati</taxon>
        <taxon>Pseudomonadota</taxon>
        <taxon>Alphaproteobacteria</taxon>
        <taxon>Sphingomonadales</taxon>
        <taxon>Erythrobacteraceae</taxon>
        <taxon>Qipengyuania</taxon>
    </lineage>
</organism>
<dbReference type="GO" id="GO:0005829">
    <property type="term" value="C:cytosol"/>
    <property type="evidence" value="ECO:0007669"/>
    <property type="project" value="TreeGrafter"/>
</dbReference>
<dbReference type="HAMAP" id="MF_00074">
    <property type="entry name" value="16SrRNA_methyltr_G"/>
    <property type="match status" value="1"/>
</dbReference>
<keyword evidence="8" id="KW-1185">Reference proteome</keyword>
<keyword evidence="5 6" id="KW-0949">S-adenosyl-L-methionine</keyword>
<evidence type="ECO:0000256" key="3">
    <source>
        <dbReference type="ARBA" id="ARBA00022603"/>
    </source>
</evidence>
<dbReference type="SUPFAM" id="SSF53335">
    <property type="entry name" value="S-adenosyl-L-methionine-dependent methyltransferases"/>
    <property type="match status" value="1"/>
</dbReference>
<dbReference type="InterPro" id="IPR003682">
    <property type="entry name" value="rRNA_ssu_MeTfrase_G"/>
</dbReference>
<evidence type="ECO:0000256" key="4">
    <source>
        <dbReference type="ARBA" id="ARBA00022679"/>
    </source>
</evidence>
<keyword evidence="3 6" id="KW-0489">Methyltransferase</keyword>
<dbReference type="PIRSF" id="PIRSF003078">
    <property type="entry name" value="GidB"/>
    <property type="match status" value="1"/>
</dbReference>
<evidence type="ECO:0000256" key="5">
    <source>
        <dbReference type="ARBA" id="ARBA00022691"/>
    </source>
</evidence>
<dbReference type="EC" id="2.1.1.170" evidence="6"/>
<evidence type="ECO:0000256" key="6">
    <source>
        <dbReference type="HAMAP-Rule" id="MF_00074"/>
    </source>
</evidence>
<feature type="binding site" evidence="6">
    <location>
        <position position="75"/>
    </location>
    <ligand>
        <name>S-adenosyl-L-methionine</name>
        <dbReference type="ChEBI" id="CHEBI:59789"/>
    </ligand>
</feature>
<keyword evidence="2 6" id="KW-0698">rRNA processing</keyword>
<dbReference type="Pfam" id="PF02527">
    <property type="entry name" value="GidB"/>
    <property type="match status" value="1"/>
</dbReference>
<dbReference type="InterPro" id="IPR029063">
    <property type="entry name" value="SAM-dependent_MTases_sf"/>
</dbReference>
<protein>
    <recommendedName>
        <fullName evidence="6">Ribosomal RNA small subunit methyltransferase G</fullName>
        <ecNumber evidence="6">2.1.1.170</ecNumber>
    </recommendedName>
    <alternativeName>
        <fullName evidence="6">16S rRNA 7-methylguanosine methyltransferase</fullName>
        <shortName evidence="6">16S rRNA m7G methyltransferase</shortName>
    </alternativeName>
</protein>
<gene>
    <name evidence="6 7" type="primary">rsmG</name>
    <name evidence="7" type="ORF">GRI48_08515</name>
</gene>
<proteinExistence type="inferred from homology"/>
<dbReference type="NCBIfam" id="TIGR00138">
    <property type="entry name" value="rsmG_gidB"/>
    <property type="match status" value="1"/>
</dbReference>
<dbReference type="Proteomes" id="UP000445582">
    <property type="component" value="Unassembled WGS sequence"/>
</dbReference>
<dbReference type="OrthoDB" id="9808773at2"/>
<feature type="binding site" evidence="6">
    <location>
        <position position="80"/>
    </location>
    <ligand>
        <name>S-adenosyl-L-methionine</name>
        <dbReference type="ChEBI" id="CHEBI:59789"/>
    </ligand>
</feature>
<keyword evidence="4 6" id="KW-0808">Transferase</keyword>